<gene>
    <name evidence="1" type="ORF">IE81DRAFT_167166</name>
</gene>
<dbReference type="GeneID" id="37032458"/>
<reference evidence="1 2" key="1">
    <citation type="journal article" date="2018" name="Mol. Biol. Evol.">
        <title>Broad Genomic Sampling Reveals a Smut Pathogenic Ancestry of the Fungal Clade Ustilaginomycotina.</title>
        <authorList>
            <person name="Kijpornyongpan T."/>
            <person name="Mondo S.J."/>
            <person name="Barry K."/>
            <person name="Sandor L."/>
            <person name="Lee J."/>
            <person name="Lipzen A."/>
            <person name="Pangilinan J."/>
            <person name="LaButti K."/>
            <person name="Hainaut M."/>
            <person name="Henrissat B."/>
            <person name="Grigoriev I.V."/>
            <person name="Spatafora J.W."/>
            <person name="Aime M.C."/>
        </authorList>
    </citation>
    <scope>NUCLEOTIDE SEQUENCE [LARGE SCALE GENOMIC DNA]</scope>
    <source>
        <strain evidence="1 2">MCA 4658</strain>
    </source>
</reference>
<dbReference type="EMBL" id="KZ819354">
    <property type="protein sequence ID" value="PWN45730.1"/>
    <property type="molecule type" value="Genomic_DNA"/>
</dbReference>
<dbReference type="InParanoid" id="A0A316W733"/>
<sequence>MHSHTRDSRLTTLLQPRFFLSPGARDGACCIYAGSTSIRRTPRHAACAVQAALEALAACCSCCPRSTAHITLQAMLDVRHALSFAAPSHPVTSSAPAIQTGLCGLWQTKMYIHAPAHALLTRLSSDASQMTIDSLPIGPLAPMALTTGVIDGLQLHQLAPCCISAPLEQRTTDGRISTRICRKV</sequence>
<proteinExistence type="predicted"/>
<organism evidence="1 2">
    <name type="scientific">Ceraceosorus guamensis</name>
    <dbReference type="NCBI Taxonomy" id="1522189"/>
    <lineage>
        <taxon>Eukaryota</taxon>
        <taxon>Fungi</taxon>
        <taxon>Dikarya</taxon>
        <taxon>Basidiomycota</taxon>
        <taxon>Ustilaginomycotina</taxon>
        <taxon>Exobasidiomycetes</taxon>
        <taxon>Ceraceosorales</taxon>
        <taxon>Ceraceosoraceae</taxon>
        <taxon>Ceraceosorus</taxon>
    </lineage>
</organism>
<evidence type="ECO:0000313" key="2">
    <source>
        <dbReference type="Proteomes" id="UP000245783"/>
    </source>
</evidence>
<name>A0A316W733_9BASI</name>
<dbReference type="AlphaFoldDB" id="A0A316W733"/>
<evidence type="ECO:0000313" key="1">
    <source>
        <dbReference type="EMBL" id="PWN45730.1"/>
    </source>
</evidence>
<keyword evidence="2" id="KW-1185">Reference proteome</keyword>
<dbReference type="RefSeq" id="XP_025372890.1">
    <property type="nucleotide sequence ID" value="XM_025510588.1"/>
</dbReference>
<dbReference type="Proteomes" id="UP000245783">
    <property type="component" value="Unassembled WGS sequence"/>
</dbReference>
<protein>
    <submittedName>
        <fullName evidence="1">Uncharacterized protein</fullName>
    </submittedName>
</protein>
<accession>A0A316W733</accession>